<dbReference type="Proteomes" id="UP001165122">
    <property type="component" value="Unassembled WGS sequence"/>
</dbReference>
<accession>A0A9W7C8H1</accession>
<evidence type="ECO:0000313" key="2">
    <source>
        <dbReference type="EMBL" id="GMI04113.1"/>
    </source>
</evidence>
<proteinExistence type="predicted"/>
<reference evidence="3" key="1">
    <citation type="journal article" date="2023" name="Commun. Biol.">
        <title>Genome analysis of Parmales, the sister group of diatoms, reveals the evolutionary specialization of diatoms from phago-mixotrophs to photoautotrophs.</title>
        <authorList>
            <person name="Ban H."/>
            <person name="Sato S."/>
            <person name="Yoshikawa S."/>
            <person name="Yamada K."/>
            <person name="Nakamura Y."/>
            <person name="Ichinomiya M."/>
            <person name="Sato N."/>
            <person name="Blanc-Mathieu R."/>
            <person name="Endo H."/>
            <person name="Kuwata A."/>
            <person name="Ogata H."/>
        </authorList>
    </citation>
    <scope>NUCLEOTIDE SEQUENCE [LARGE SCALE GENOMIC DNA]</scope>
    <source>
        <strain evidence="3">NIES 3700</strain>
    </source>
</reference>
<protein>
    <submittedName>
        <fullName evidence="2">Uncharacterized protein</fullName>
    </submittedName>
</protein>
<evidence type="ECO:0000313" key="3">
    <source>
        <dbReference type="Proteomes" id="UP001165122"/>
    </source>
</evidence>
<name>A0A9W7C8H1_9STRA</name>
<sequence>MSEETFHSHTLDGGPKAPPSSSTTDIPFNDLLSDIGIDVGGSNKTTTSTSTSNNNALPNTKLRTLTTLLSSLRTLRAQTHNSTLLTKLTSPPPNGPPPLFSTLQTQPFNKSLTSNTEKIHKKRNLNTQLQNVTNSFLQTIKFPESLQTPPTPFLQSFGKRLKVENINPSKVLTGTSEIIEDLRCYENQILTENIGYLRVEYINMSSLPPTSESATSITCAHLSPSIKQNLDGSIFALLKQTITFKSNMYEVITVSKRSIRLRIKKSNIEIIISLEEEELKGDIESDYLRFILRHYYISSLKTDSSTESSNIVNYLSAVTFRVSKIGVEGWGGRGVDGGKVVDGWSNSVIG</sequence>
<feature type="region of interest" description="Disordered" evidence="1">
    <location>
        <begin position="1"/>
        <end position="29"/>
    </location>
</feature>
<feature type="compositionally biased region" description="Basic and acidic residues" evidence="1">
    <location>
        <begin position="1"/>
        <end position="10"/>
    </location>
</feature>
<evidence type="ECO:0000256" key="1">
    <source>
        <dbReference type="SAM" id="MobiDB-lite"/>
    </source>
</evidence>
<keyword evidence="3" id="KW-1185">Reference proteome</keyword>
<dbReference type="EMBL" id="BRXW01000068">
    <property type="protein sequence ID" value="GMI04113.1"/>
    <property type="molecule type" value="Genomic_DNA"/>
</dbReference>
<dbReference type="AlphaFoldDB" id="A0A9W7C8H1"/>
<gene>
    <name evidence="2" type="ORF">TrLO_g10887</name>
</gene>
<organism evidence="2 3">
    <name type="scientific">Triparma laevis f. longispina</name>
    <dbReference type="NCBI Taxonomy" id="1714387"/>
    <lineage>
        <taxon>Eukaryota</taxon>
        <taxon>Sar</taxon>
        <taxon>Stramenopiles</taxon>
        <taxon>Ochrophyta</taxon>
        <taxon>Bolidophyceae</taxon>
        <taxon>Parmales</taxon>
        <taxon>Triparmaceae</taxon>
        <taxon>Triparma</taxon>
    </lineage>
</organism>
<comment type="caution">
    <text evidence="2">The sequence shown here is derived from an EMBL/GenBank/DDBJ whole genome shotgun (WGS) entry which is preliminary data.</text>
</comment>